<name>A0ACC2G3Q9_DALPE</name>
<proteinExistence type="predicted"/>
<evidence type="ECO:0000313" key="1">
    <source>
        <dbReference type="EMBL" id="KAJ7998103.1"/>
    </source>
</evidence>
<sequence>MVSPVTVVKSEGPKLVPFFKATCVYFVLWLPTSSPSWFSALIKCLPVVCLWLFILAHGFGFVFARSSARKILAGLIFSSLGDAFLIWQEQGYFSHGLLMFAVTHVLYSSAFGMKPLNLRAGLVIGAMSAVSYLLLYPYLSGPFTYLVGVYTALIGFMGWRAVAGLQLTNDLWTWTKMSSCIGAVLFIVSDLTIAVNKFCFPVPYSRAIIMATYYAAQMLIALSAVECQDAEARKKA</sequence>
<reference evidence="1" key="1">
    <citation type="submission" date="2021-05" db="EMBL/GenBank/DDBJ databases">
        <authorList>
            <person name="Pan Q."/>
            <person name="Jouanno E."/>
            <person name="Zahm M."/>
            <person name="Klopp C."/>
            <person name="Cabau C."/>
            <person name="Louis A."/>
            <person name="Berthelot C."/>
            <person name="Parey E."/>
            <person name="Roest Crollius H."/>
            <person name="Montfort J."/>
            <person name="Robinson-Rechavi M."/>
            <person name="Bouchez O."/>
            <person name="Lampietro C."/>
            <person name="Lopez Roques C."/>
            <person name="Donnadieu C."/>
            <person name="Postlethwait J."/>
            <person name="Bobe J."/>
            <person name="Dillon D."/>
            <person name="Chandos A."/>
            <person name="von Hippel F."/>
            <person name="Guiguen Y."/>
        </authorList>
    </citation>
    <scope>NUCLEOTIDE SEQUENCE</scope>
    <source>
        <strain evidence="1">YG-Jan2019</strain>
    </source>
</reference>
<keyword evidence="2" id="KW-1185">Reference proteome</keyword>
<dbReference type="Proteomes" id="UP001157502">
    <property type="component" value="Chromosome 18"/>
</dbReference>
<comment type="caution">
    <text evidence="1">The sequence shown here is derived from an EMBL/GenBank/DDBJ whole genome shotgun (WGS) entry which is preliminary data.</text>
</comment>
<dbReference type="EMBL" id="CM055745">
    <property type="protein sequence ID" value="KAJ7998103.1"/>
    <property type="molecule type" value="Genomic_DNA"/>
</dbReference>
<accession>A0ACC2G3Q9</accession>
<organism evidence="1 2">
    <name type="scientific">Dallia pectoralis</name>
    <name type="common">Alaska blackfish</name>
    <dbReference type="NCBI Taxonomy" id="75939"/>
    <lineage>
        <taxon>Eukaryota</taxon>
        <taxon>Metazoa</taxon>
        <taxon>Chordata</taxon>
        <taxon>Craniata</taxon>
        <taxon>Vertebrata</taxon>
        <taxon>Euteleostomi</taxon>
        <taxon>Actinopterygii</taxon>
        <taxon>Neopterygii</taxon>
        <taxon>Teleostei</taxon>
        <taxon>Protacanthopterygii</taxon>
        <taxon>Esociformes</taxon>
        <taxon>Umbridae</taxon>
        <taxon>Dallia</taxon>
    </lineage>
</organism>
<protein>
    <submittedName>
        <fullName evidence="1">Uncharacterized protein</fullName>
    </submittedName>
</protein>
<gene>
    <name evidence="1" type="ORF">DPEC_G00219090</name>
</gene>
<evidence type="ECO:0000313" key="2">
    <source>
        <dbReference type="Proteomes" id="UP001157502"/>
    </source>
</evidence>